<dbReference type="Proteomes" id="UP001233999">
    <property type="component" value="Unassembled WGS sequence"/>
</dbReference>
<accession>A0AAD8EE73</accession>
<dbReference type="AlphaFoldDB" id="A0AAD8EE73"/>
<reference evidence="1" key="2">
    <citation type="submission" date="2023-05" db="EMBL/GenBank/DDBJ databases">
        <authorList>
            <person name="Fouks B."/>
        </authorList>
    </citation>
    <scope>NUCLEOTIDE SEQUENCE</scope>
    <source>
        <strain evidence="1">Stay&amp;Tobe</strain>
        <tissue evidence="1">Testes</tissue>
    </source>
</reference>
<protein>
    <submittedName>
        <fullName evidence="1">Uncharacterized protein</fullName>
    </submittedName>
</protein>
<organism evidence="1 2">
    <name type="scientific">Diploptera punctata</name>
    <name type="common">Pacific beetle cockroach</name>
    <dbReference type="NCBI Taxonomy" id="6984"/>
    <lineage>
        <taxon>Eukaryota</taxon>
        <taxon>Metazoa</taxon>
        <taxon>Ecdysozoa</taxon>
        <taxon>Arthropoda</taxon>
        <taxon>Hexapoda</taxon>
        <taxon>Insecta</taxon>
        <taxon>Pterygota</taxon>
        <taxon>Neoptera</taxon>
        <taxon>Polyneoptera</taxon>
        <taxon>Dictyoptera</taxon>
        <taxon>Blattodea</taxon>
        <taxon>Blaberoidea</taxon>
        <taxon>Blaberidae</taxon>
        <taxon>Diplopterinae</taxon>
        <taxon>Diploptera</taxon>
    </lineage>
</organism>
<gene>
    <name evidence="1" type="ORF">L9F63_028360</name>
</gene>
<sequence length="102" mass="11368">MRKVMLSYYVIMVSKFNNAISYATFSSKSTQFFWVKELCTQTFSASPIDFAMAAPPPAKDPKAPNPANMGSSVVFFIFINAPCPILIFSSPQLPFGYTLRHT</sequence>
<name>A0AAD8EE73_DIPPU</name>
<feature type="non-terminal residue" evidence="1">
    <location>
        <position position="1"/>
    </location>
</feature>
<dbReference type="EMBL" id="JASPKZ010006750">
    <property type="protein sequence ID" value="KAJ9587068.1"/>
    <property type="molecule type" value="Genomic_DNA"/>
</dbReference>
<comment type="caution">
    <text evidence="1">The sequence shown here is derived from an EMBL/GenBank/DDBJ whole genome shotgun (WGS) entry which is preliminary data.</text>
</comment>
<reference evidence="1" key="1">
    <citation type="journal article" date="2023" name="IScience">
        <title>Live-bearing cockroach genome reveals convergent evolutionary mechanisms linked to viviparity in insects and beyond.</title>
        <authorList>
            <person name="Fouks B."/>
            <person name="Harrison M.C."/>
            <person name="Mikhailova A.A."/>
            <person name="Marchal E."/>
            <person name="English S."/>
            <person name="Carruthers M."/>
            <person name="Jennings E.C."/>
            <person name="Chiamaka E.L."/>
            <person name="Frigard R.A."/>
            <person name="Pippel M."/>
            <person name="Attardo G.M."/>
            <person name="Benoit J.B."/>
            <person name="Bornberg-Bauer E."/>
            <person name="Tobe S.S."/>
        </authorList>
    </citation>
    <scope>NUCLEOTIDE SEQUENCE</scope>
    <source>
        <strain evidence="1">Stay&amp;Tobe</strain>
    </source>
</reference>
<proteinExistence type="predicted"/>
<evidence type="ECO:0000313" key="1">
    <source>
        <dbReference type="EMBL" id="KAJ9587068.1"/>
    </source>
</evidence>
<feature type="non-terminal residue" evidence="1">
    <location>
        <position position="102"/>
    </location>
</feature>
<evidence type="ECO:0000313" key="2">
    <source>
        <dbReference type="Proteomes" id="UP001233999"/>
    </source>
</evidence>
<keyword evidence="2" id="KW-1185">Reference proteome</keyword>